<gene>
    <name evidence="2" type="ORF">BU251_07870</name>
</gene>
<accession>A0A410P636</accession>
<evidence type="ECO:0000256" key="1">
    <source>
        <dbReference type="SAM" id="Phobius"/>
    </source>
</evidence>
<dbReference type="AlphaFoldDB" id="A0A410P636"/>
<organism evidence="2 3">
    <name type="scientific">Velamenicoccus archaeovorus</name>
    <dbReference type="NCBI Taxonomy" id="1930593"/>
    <lineage>
        <taxon>Bacteria</taxon>
        <taxon>Pseudomonadati</taxon>
        <taxon>Candidatus Omnitrophota</taxon>
        <taxon>Candidatus Velamenicoccus</taxon>
    </lineage>
</organism>
<keyword evidence="1" id="KW-1133">Transmembrane helix</keyword>
<evidence type="ECO:0000313" key="2">
    <source>
        <dbReference type="EMBL" id="QAT17639.1"/>
    </source>
</evidence>
<keyword evidence="1" id="KW-0812">Transmembrane</keyword>
<sequence>MIGFAISKARRRVMDTVLQEQLLRWRRANRRLFFCGWALIACVVFSWIFLAFSSQRLQAYLLRPGAEERVILSKLDTAGPLSLREKKLLAVTKTLIIAPRAILKVLTIRFAQTLTMVMGIFVLGFSVWERKKLNLLQKLVETK</sequence>
<evidence type="ECO:0000313" key="3">
    <source>
        <dbReference type="Proteomes" id="UP000287243"/>
    </source>
</evidence>
<dbReference type="KEGG" id="vai:BU251_07870"/>
<reference evidence="2 3" key="1">
    <citation type="submission" date="2017-01" db="EMBL/GenBank/DDBJ databases">
        <title>First insights into the biology of 'candidatus Vampirococcus archaeovorus'.</title>
        <authorList>
            <person name="Kizina J."/>
            <person name="Jordan S."/>
            <person name="Stueber K."/>
            <person name="Reinhardt R."/>
            <person name="Harder J."/>
        </authorList>
    </citation>
    <scope>NUCLEOTIDE SEQUENCE [LARGE SCALE GENOMIC DNA]</scope>
    <source>
        <strain evidence="2 3">LiM</strain>
    </source>
</reference>
<dbReference type="EMBL" id="CP019384">
    <property type="protein sequence ID" value="QAT17639.1"/>
    <property type="molecule type" value="Genomic_DNA"/>
</dbReference>
<keyword evidence="1" id="KW-0472">Membrane</keyword>
<keyword evidence="3" id="KW-1185">Reference proteome</keyword>
<feature type="transmembrane region" description="Helical" evidence="1">
    <location>
        <begin position="110"/>
        <end position="128"/>
    </location>
</feature>
<proteinExistence type="predicted"/>
<feature type="transmembrane region" description="Helical" evidence="1">
    <location>
        <begin position="32"/>
        <end position="52"/>
    </location>
</feature>
<dbReference type="Proteomes" id="UP000287243">
    <property type="component" value="Chromosome"/>
</dbReference>
<protein>
    <submittedName>
        <fullName evidence="2">Uncharacterized protein</fullName>
    </submittedName>
</protein>
<name>A0A410P636_VELA1</name>